<dbReference type="Proteomes" id="UP000292478">
    <property type="component" value="Unassembled WGS sequence"/>
</dbReference>
<name>A0A4R0V894_BIFLL</name>
<sequence length="71" mass="8394">MSDRIRLTPAMRYLLLEIWQNGGAYPLDRNHKRTFEALEARDYIEHVTWGRWQITPLGEIVAKQLAKKGNR</sequence>
<comment type="caution">
    <text evidence="1">The sequence shown here is derived from an EMBL/GenBank/DDBJ whole genome shotgun (WGS) entry which is preliminary data.</text>
</comment>
<protein>
    <submittedName>
        <fullName evidence="1">Uncharacterized protein</fullName>
    </submittedName>
</protein>
<accession>A0A4R0V894</accession>
<evidence type="ECO:0000313" key="2">
    <source>
        <dbReference type="Proteomes" id="UP000292478"/>
    </source>
</evidence>
<gene>
    <name evidence="1" type="ORF">MCC10113_0267</name>
</gene>
<dbReference type="RefSeq" id="WP_131219188.1">
    <property type="nucleotide sequence ID" value="NZ_BNGZ01000001.1"/>
</dbReference>
<reference evidence="1 2" key="1">
    <citation type="journal article" date="2018" name="Sci. Rep.">
        <title>Genomic diversity and distribution of Bifidobacterium longum subsp. longum across the human lifespan.</title>
        <authorList>
            <person name="Odamaki T."/>
            <person name="Bottacini F."/>
            <person name="Kato K."/>
            <person name="Mitsuyama E."/>
            <person name="Yoshida K."/>
            <person name="Horigome A."/>
            <person name="Xiao J.Z."/>
            <person name="van Sinderen D."/>
        </authorList>
    </citation>
    <scope>NUCLEOTIDE SEQUENCE [LARGE SCALE GENOMIC DNA]</scope>
    <source>
        <strain evidence="1 2">MCC10113</strain>
    </source>
</reference>
<organism evidence="1 2">
    <name type="scientific">Bifidobacterium longum subsp. longum</name>
    <dbReference type="NCBI Taxonomy" id="1679"/>
    <lineage>
        <taxon>Bacteria</taxon>
        <taxon>Bacillati</taxon>
        <taxon>Actinomycetota</taxon>
        <taxon>Actinomycetes</taxon>
        <taxon>Bifidobacteriales</taxon>
        <taxon>Bifidobacteriaceae</taxon>
        <taxon>Bifidobacterium</taxon>
    </lineage>
</organism>
<dbReference type="EMBL" id="SHTC01000005">
    <property type="protein sequence ID" value="TCF60180.1"/>
    <property type="molecule type" value="Genomic_DNA"/>
</dbReference>
<dbReference type="AlphaFoldDB" id="A0A4R0V894"/>
<proteinExistence type="predicted"/>
<evidence type="ECO:0000313" key="1">
    <source>
        <dbReference type="EMBL" id="TCF60180.1"/>
    </source>
</evidence>